<dbReference type="Gene3D" id="3.40.630.30">
    <property type="match status" value="1"/>
</dbReference>
<accession>E6PV26</accession>
<sequence length="399" mass="45659">MLIEVVTSIELFDALQVPWRELESRCQTSSLFVTWQWQRLWWKHYGKGRSLRILVARDGDRLLGVLPMYLERYFARRLLPVAKLCLLGSGGDTAPDDLDPLLLPDAAATVAQEFAEYILEQLDGWDLLHCPDLHADAPFTRALVKAGQSGKVLMRVSQPREIIFGSLPESWEAYLTALSAHRRKALRYKRRQFEQQGGAEVVSCDKAEDLDAGLDRLAALHRLRWAGRTDKHAFSSTQYMGFHRELMHALLRVRALRLMELRLQGKTVAMRYGYRMQNTYFDLQSGFDPAFSALSPGELSVSFAIEHAIREGCSVFDMLKGDYGHKRQFFSQTRSTVEVRLIQAWHLVWAYRLRDWLTRFKTPTSAKTAQLQHAEPSAGLPSDPVWSNARGKIHDFHAS</sequence>
<comment type="caution">
    <text evidence="2">The sequence shown here is derived from an EMBL/GenBank/DDBJ whole genome shotgun (WGS) entry which is preliminary data.</text>
</comment>
<dbReference type="Pfam" id="PF13480">
    <property type="entry name" value="Acetyltransf_6"/>
    <property type="match status" value="1"/>
</dbReference>
<gene>
    <name evidence="2" type="ORF">CARN2_4265</name>
</gene>
<feature type="domain" description="BioF2-like acetyltransferase" evidence="1">
    <location>
        <begin position="181"/>
        <end position="327"/>
    </location>
</feature>
<dbReference type="GO" id="GO:0016746">
    <property type="term" value="F:acyltransferase activity"/>
    <property type="evidence" value="ECO:0007669"/>
    <property type="project" value="UniProtKB-KW"/>
</dbReference>
<organism evidence="2">
    <name type="scientific">mine drainage metagenome</name>
    <dbReference type="NCBI Taxonomy" id="410659"/>
    <lineage>
        <taxon>unclassified sequences</taxon>
        <taxon>metagenomes</taxon>
        <taxon>ecological metagenomes</taxon>
    </lineage>
</organism>
<evidence type="ECO:0000313" key="2">
    <source>
        <dbReference type="EMBL" id="CBH98783.1"/>
    </source>
</evidence>
<keyword evidence="2" id="KW-0012">Acyltransferase</keyword>
<evidence type="ECO:0000259" key="1">
    <source>
        <dbReference type="Pfam" id="PF13480"/>
    </source>
</evidence>
<protein>
    <submittedName>
        <fullName evidence="2">Putative Acyl-CoA N-acyltransferase</fullName>
    </submittedName>
</protein>
<dbReference type="InterPro" id="IPR016181">
    <property type="entry name" value="Acyl_CoA_acyltransferase"/>
</dbReference>
<dbReference type="InterPro" id="IPR038740">
    <property type="entry name" value="BioF2-like_GNAT_dom"/>
</dbReference>
<dbReference type="AlphaFoldDB" id="E6PV26"/>
<dbReference type="EMBL" id="CABM01000061">
    <property type="protein sequence ID" value="CBH98783.1"/>
    <property type="molecule type" value="Genomic_DNA"/>
</dbReference>
<name>E6PV26_9ZZZZ</name>
<reference evidence="2" key="1">
    <citation type="submission" date="2009-10" db="EMBL/GenBank/DDBJ databases">
        <title>Diversity of trophic interactions inside an arsenic-rich microbial ecosystem.</title>
        <authorList>
            <person name="Bertin P.N."/>
            <person name="Heinrich-Salmeron A."/>
            <person name="Pelletier E."/>
            <person name="Goulhen-Chollet F."/>
            <person name="Arsene-Ploetze F."/>
            <person name="Gallien S."/>
            <person name="Calteau A."/>
            <person name="Vallenet D."/>
            <person name="Casiot C."/>
            <person name="Chane-Woon-Ming B."/>
            <person name="Giloteaux L."/>
            <person name="Barakat M."/>
            <person name="Bonnefoy V."/>
            <person name="Bruneel O."/>
            <person name="Chandler M."/>
            <person name="Cleiss J."/>
            <person name="Duran R."/>
            <person name="Elbaz-Poulichet F."/>
            <person name="Fonknechten N."/>
            <person name="Lauga B."/>
            <person name="Mornico D."/>
            <person name="Ortet P."/>
            <person name="Schaeffer C."/>
            <person name="Siguier P."/>
            <person name="Alexander Thil Smith A."/>
            <person name="Van Dorsselaer A."/>
            <person name="Weissenbach J."/>
            <person name="Medigue C."/>
            <person name="Le Paslier D."/>
        </authorList>
    </citation>
    <scope>NUCLEOTIDE SEQUENCE</scope>
</reference>
<proteinExistence type="predicted"/>
<dbReference type="SUPFAM" id="SSF55729">
    <property type="entry name" value="Acyl-CoA N-acyltransferases (Nat)"/>
    <property type="match status" value="1"/>
</dbReference>
<keyword evidence="2" id="KW-0808">Transferase</keyword>